<accession>A0A0F9ACV4</accession>
<evidence type="ECO:0000313" key="1">
    <source>
        <dbReference type="EMBL" id="KKL07404.1"/>
    </source>
</evidence>
<proteinExistence type="predicted"/>
<sequence length="76" mass="8437">MSQRTDLQIIVQALTAVQYEIQALSLAIKAPDTVYKEMHALQVDAKTLMQSAQADADVIATVELAEKRQFPPSYDD</sequence>
<gene>
    <name evidence="1" type="ORF">LCGC14_2586360</name>
</gene>
<dbReference type="EMBL" id="LAZR01043307">
    <property type="protein sequence ID" value="KKL07404.1"/>
    <property type="molecule type" value="Genomic_DNA"/>
</dbReference>
<name>A0A0F9ACV4_9ZZZZ</name>
<dbReference type="AlphaFoldDB" id="A0A0F9ACV4"/>
<comment type="caution">
    <text evidence="1">The sequence shown here is derived from an EMBL/GenBank/DDBJ whole genome shotgun (WGS) entry which is preliminary data.</text>
</comment>
<reference evidence="1" key="1">
    <citation type="journal article" date="2015" name="Nature">
        <title>Complex archaea that bridge the gap between prokaryotes and eukaryotes.</title>
        <authorList>
            <person name="Spang A."/>
            <person name="Saw J.H."/>
            <person name="Jorgensen S.L."/>
            <person name="Zaremba-Niedzwiedzka K."/>
            <person name="Martijn J."/>
            <person name="Lind A.E."/>
            <person name="van Eijk R."/>
            <person name="Schleper C."/>
            <person name="Guy L."/>
            <person name="Ettema T.J."/>
        </authorList>
    </citation>
    <scope>NUCLEOTIDE SEQUENCE</scope>
</reference>
<protein>
    <submittedName>
        <fullName evidence="1">Uncharacterized protein</fullName>
    </submittedName>
</protein>
<organism evidence="1">
    <name type="scientific">marine sediment metagenome</name>
    <dbReference type="NCBI Taxonomy" id="412755"/>
    <lineage>
        <taxon>unclassified sequences</taxon>
        <taxon>metagenomes</taxon>
        <taxon>ecological metagenomes</taxon>
    </lineage>
</organism>